<feature type="transmembrane region" description="Helical" evidence="2">
    <location>
        <begin position="307"/>
        <end position="326"/>
    </location>
</feature>
<reference evidence="3 4" key="1">
    <citation type="submission" date="2024-08" db="EMBL/GenBank/DDBJ databases">
        <authorList>
            <person name="Cucini C."/>
            <person name="Frati F."/>
        </authorList>
    </citation>
    <scope>NUCLEOTIDE SEQUENCE [LARGE SCALE GENOMIC DNA]</scope>
</reference>
<keyword evidence="4" id="KW-1185">Reference proteome</keyword>
<organism evidence="3 4">
    <name type="scientific">Orchesella dallaii</name>
    <dbReference type="NCBI Taxonomy" id="48710"/>
    <lineage>
        <taxon>Eukaryota</taxon>
        <taxon>Metazoa</taxon>
        <taxon>Ecdysozoa</taxon>
        <taxon>Arthropoda</taxon>
        <taxon>Hexapoda</taxon>
        <taxon>Collembola</taxon>
        <taxon>Entomobryomorpha</taxon>
        <taxon>Entomobryoidea</taxon>
        <taxon>Orchesellidae</taxon>
        <taxon>Orchesellinae</taxon>
        <taxon>Orchesella</taxon>
    </lineage>
</organism>
<proteinExistence type="predicted"/>
<comment type="caution">
    <text evidence="3">The sequence shown here is derived from an EMBL/GenBank/DDBJ whole genome shotgun (WGS) entry which is preliminary data.</text>
</comment>
<keyword evidence="2" id="KW-1133">Transmembrane helix</keyword>
<evidence type="ECO:0000256" key="2">
    <source>
        <dbReference type="SAM" id="Phobius"/>
    </source>
</evidence>
<feature type="region of interest" description="Disordered" evidence="1">
    <location>
        <begin position="1"/>
        <end position="106"/>
    </location>
</feature>
<feature type="transmembrane region" description="Helical" evidence="2">
    <location>
        <begin position="370"/>
        <end position="390"/>
    </location>
</feature>
<evidence type="ECO:0000313" key="3">
    <source>
        <dbReference type="EMBL" id="CAL8094715.1"/>
    </source>
</evidence>
<feature type="transmembrane region" description="Helical" evidence="2">
    <location>
        <begin position="276"/>
        <end position="295"/>
    </location>
</feature>
<keyword evidence="2" id="KW-0812">Transmembrane</keyword>
<feature type="transmembrane region" description="Helical" evidence="2">
    <location>
        <begin position="443"/>
        <end position="465"/>
    </location>
</feature>
<gene>
    <name evidence="3" type="ORF">ODALV1_LOCUS8866</name>
</gene>
<feature type="compositionally biased region" description="Low complexity" evidence="1">
    <location>
        <begin position="27"/>
        <end position="51"/>
    </location>
</feature>
<feature type="transmembrane region" description="Helical" evidence="2">
    <location>
        <begin position="136"/>
        <end position="155"/>
    </location>
</feature>
<accession>A0ABP1QD18</accession>
<protein>
    <submittedName>
        <fullName evidence="3">Uncharacterized protein</fullName>
    </submittedName>
</protein>
<evidence type="ECO:0000256" key="1">
    <source>
        <dbReference type="SAM" id="MobiDB-lite"/>
    </source>
</evidence>
<keyword evidence="2" id="KW-0472">Membrane</keyword>
<feature type="transmembrane region" description="Helical" evidence="2">
    <location>
        <begin position="245"/>
        <end position="264"/>
    </location>
</feature>
<dbReference type="Proteomes" id="UP001642540">
    <property type="component" value="Unassembled WGS sequence"/>
</dbReference>
<dbReference type="EMBL" id="CAXLJM020000027">
    <property type="protein sequence ID" value="CAL8094715.1"/>
    <property type="molecule type" value="Genomic_DNA"/>
</dbReference>
<feature type="transmembrane region" description="Helical" evidence="2">
    <location>
        <begin position="216"/>
        <end position="239"/>
    </location>
</feature>
<sequence>MNYEDSSSDDVPYLPPDQFKTYEQVLRSNGPSSRPNSQPSQSQNQEVVQSSKPDQRKGRSYFTEDELRELDSPVGSESSHNVGPVSSIPRPPSPTGGEWSTVDLSQPTPSNLDMTFQYAREPSLQSRRISWGRRTLGIFLVTIPAVLFSVAVHFVDWSMSDFQLFSASFFIFQGIFWPSFGMLLIDQFCLSKARSKSTVPSKGSSVIGSIRETPKWLLTACVVVHSNLTAATIIFLILSIQRMNISVSLALSFGFDVVVILIQYISKKRSCSLELLLLSIVSYCGYGAVAIPAFISSDHTTRNDTAVGVGASVGVLLLCIPSSFLLSYLRKHHVSDSVLGTSTAFFGCIHALITKEIMGAALNVKLETRSVGWAAGLISVVFLGTIFLFLEARLSTLIWQRDDDTEKNDNYSSITKTRLAVFMLSCLWELARQGFRDTAPDPFDILGGFLVMLSFLLSAGFQAWFRRNGDLKVEANTSSSTRGAGNNHKFFAFLPWLLAQRSS</sequence>
<feature type="transmembrane region" description="Helical" evidence="2">
    <location>
        <begin position="167"/>
        <end position="185"/>
    </location>
</feature>
<name>A0ABP1QD18_9HEXA</name>
<evidence type="ECO:0000313" key="4">
    <source>
        <dbReference type="Proteomes" id="UP001642540"/>
    </source>
</evidence>